<name>A0ACA9MQJ2_9GLOM</name>
<proteinExistence type="predicted"/>
<comment type="caution">
    <text evidence="1">The sequence shown here is derived from an EMBL/GenBank/DDBJ whole genome shotgun (WGS) entry which is preliminary data.</text>
</comment>
<evidence type="ECO:0000313" key="2">
    <source>
        <dbReference type="Proteomes" id="UP000789702"/>
    </source>
</evidence>
<dbReference type="EMBL" id="CAJVPU010010423">
    <property type="protein sequence ID" value="CAG8605507.1"/>
    <property type="molecule type" value="Genomic_DNA"/>
</dbReference>
<keyword evidence="2" id="KW-1185">Reference proteome</keyword>
<protein>
    <submittedName>
        <fullName evidence="1">17304_t:CDS:1</fullName>
    </submittedName>
</protein>
<organism evidence="1 2">
    <name type="scientific">Dentiscutata heterogama</name>
    <dbReference type="NCBI Taxonomy" id="1316150"/>
    <lineage>
        <taxon>Eukaryota</taxon>
        <taxon>Fungi</taxon>
        <taxon>Fungi incertae sedis</taxon>
        <taxon>Mucoromycota</taxon>
        <taxon>Glomeromycotina</taxon>
        <taxon>Glomeromycetes</taxon>
        <taxon>Diversisporales</taxon>
        <taxon>Gigasporaceae</taxon>
        <taxon>Dentiscutata</taxon>
    </lineage>
</organism>
<reference evidence="1" key="1">
    <citation type="submission" date="2021-06" db="EMBL/GenBank/DDBJ databases">
        <authorList>
            <person name="Kallberg Y."/>
            <person name="Tangrot J."/>
            <person name="Rosling A."/>
        </authorList>
    </citation>
    <scope>NUCLEOTIDE SEQUENCE</scope>
    <source>
        <strain evidence="1">IL203A</strain>
    </source>
</reference>
<dbReference type="Proteomes" id="UP000789702">
    <property type="component" value="Unassembled WGS sequence"/>
</dbReference>
<accession>A0ACA9MQJ2</accession>
<gene>
    <name evidence="1" type="ORF">DHETER_LOCUS7424</name>
</gene>
<evidence type="ECO:0000313" key="1">
    <source>
        <dbReference type="EMBL" id="CAG8605507.1"/>
    </source>
</evidence>
<sequence>YMEIDISGVSLKIVEDIRGSLIDVGRSKVMSWQKEIKPMNVSGNSS</sequence>
<feature type="non-terminal residue" evidence="1">
    <location>
        <position position="1"/>
    </location>
</feature>